<feature type="transmembrane region" description="Helical" evidence="17">
    <location>
        <begin position="28"/>
        <end position="55"/>
    </location>
</feature>
<dbReference type="EMBL" id="MG602716">
    <property type="protein sequence ID" value="AWA82097.1"/>
    <property type="molecule type" value="Genomic_DNA"/>
</dbReference>
<keyword evidence="11 16" id="KW-0408">Iron</keyword>
<evidence type="ECO:0000256" key="6">
    <source>
        <dbReference type="ARBA" id="ARBA00022692"/>
    </source>
</evidence>
<protein>
    <recommendedName>
        <fullName evidence="2 17">Cytochrome b</fullName>
    </recommendedName>
</protein>
<keyword evidence="10 17" id="KW-1133">Transmembrane helix</keyword>
<dbReference type="GO" id="GO:0045275">
    <property type="term" value="C:respiratory chain complex III"/>
    <property type="evidence" value="ECO:0007669"/>
    <property type="project" value="InterPro"/>
</dbReference>
<dbReference type="InterPro" id="IPR048260">
    <property type="entry name" value="Cytochrome_b_C_euk/bac"/>
</dbReference>
<feature type="binding site" description="axial binding residue" evidence="16">
    <location>
        <position position="96"/>
    </location>
    <ligand>
        <name>heme b</name>
        <dbReference type="ChEBI" id="CHEBI:60344"/>
        <label>b566</label>
    </ligand>
    <ligandPart>
        <name>Fe</name>
        <dbReference type="ChEBI" id="CHEBI:18248"/>
    </ligandPart>
</feature>
<organism evidence="20">
    <name type="scientific">Cantharellus appalachiensis</name>
    <dbReference type="NCBI Taxonomy" id="409893"/>
    <lineage>
        <taxon>Eukaryota</taxon>
        <taxon>Fungi</taxon>
        <taxon>Dikarya</taxon>
        <taxon>Basidiomycota</taxon>
        <taxon>Agaricomycotina</taxon>
        <taxon>Agaricomycetes</taxon>
        <taxon>Cantharellales</taxon>
        <taxon>Hydnaceae</taxon>
        <taxon>Cantharellus</taxon>
    </lineage>
</organism>
<dbReference type="InterPro" id="IPR036150">
    <property type="entry name" value="Cyt_b/b6_C_sf"/>
</dbReference>
<dbReference type="CDD" id="cd00284">
    <property type="entry name" value="Cytochrome_b_N"/>
    <property type="match status" value="1"/>
</dbReference>
<dbReference type="GO" id="GO:0006122">
    <property type="term" value="P:mitochondrial electron transport, ubiquinol to cytochrome c"/>
    <property type="evidence" value="ECO:0007669"/>
    <property type="project" value="TreeGrafter"/>
</dbReference>
<feature type="transmembrane region" description="Helical" evidence="17">
    <location>
        <begin position="221"/>
        <end position="247"/>
    </location>
</feature>
<dbReference type="AlphaFoldDB" id="A0A2S0S428"/>
<dbReference type="PROSITE" id="PS51003">
    <property type="entry name" value="CYTB_CTER"/>
    <property type="match status" value="1"/>
</dbReference>
<comment type="cofactor">
    <cofactor evidence="17">
        <name>heme b</name>
        <dbReference type="ChEBI" id="CHEBI:60344"/>
    </cofactor>
    <text evidence="17">Binds 2 heme groups non-covalently.</text>
</comment>
<dbReference type="SUPFAM" id="SSF81342">
    <property type="entry name" value="Transmembrane di-heme cytochromes"/>
    <property type="match status" value="1"/>
</dbReference>
<keyword evidence="4 16" id="KW-0349">Heme</keyword>
<comment type="similarity">
    <text evidence="14 17">Belongs to the cytochrome b family.</text>
</comment>
<evidence type="ECO:0000256" key="1">
    <source>
        <dbReference type="ARBA" id="ARBA00004448"/>
    </source>
</evidence>
<feature type="domain" description="Cytochrome b/b6 C-terminal region profile" evidence="19">
    <location>
        <begin position="211"/>
        <end position="381"/>
    </location>
</feature>
<feature type="transmembrane region" description="Helical" evidence="17">
    <location>
        <begin position="289"/>
        <end position="308"/>
    </location>
</feature>
<evidence type="ECO:0000256" key="7">
    <source>
        <dbReference type="ARBA" id="ARBA00022723"/>
    </source>
</evidence>
<feature type="binding site" evidence="15">
    <location>
        <position position="202"/>
    </location>
    <ligand>
        <name>a ubiquinone</name>
        <dbReference type="ChEBI" id="CHEBI:16389"/>
    </ligand>
</feature>
<evidence type="ECO:0000256" key="15">
    <source>
        <dbReference type="PIRSR" id="PIRSR038885-1"/>
    </source>
</evidence>
<dbReference type="GO" id="GO:0016491">
    <property type="term" value="F:oxidoreductase activity"/>
    <property type="evidence" value="ECO:0007669"/>
    <property type="project" value="UniProtKB-UniRule"/>
</dbReference>
<keyword evidence="7 16" id="KW-0479">Metal-binding</keyword>
<dbReference type="RefSeq" id="YP_009486034.1">
    <property type="nucleotide sequence ID" value="NC_037756.1"/>
</dbReference>
<evidence type="ECO:0000256" key="10">
    <source>
        <dbReference type="ARBA" id="ARBA00022989"/>
    </source>
</evidence>
<evidence type="ECO:0000256" key="5">
    <source>
        <dbReference type="ARBA" id="ARBA00022660"/>
    </source>
</evidence>
<accession>A0A2S0S428</accession>
<dbReference type="InterPro" id="IPR005797">
    <property type="entry name" value="Cyt_b/b6_N"/>
</dbReference>
<dbReference type="Pfam" id="PF00032">
    <property type="entry name" value="Cytochrom_B_C"/>
    <property type="match status" value="1"/>
</dbReference>
<evidence type="ECO:0000313" key="20">
    <source>
        <dbReference type="EMBL" id="AWA82097.1"/>
    </source>
</evidence>
<dbReference type="InterPro" id="IPR030689">
    <property type="entry name" value="Cytochrome_b"/>
</dbReference>
<evidence type="ECO:0000256" key="12">
    <source>
        <dbReference type="ARBA" id="ARBA00023128"/>
    </source>
</evidence>
<dbReference type="Pfam" id="PF00033">
    <property type="entry name" value="Cytochrome_B"/>
    <property type="match status" value="1"/>
</dbReference>
<evidence type="ECO:0000256" key="8">
    <source>
        <dbReference type="ARBA" id="ARBA00022792"/>
    </source>
</evidence>
<dbReference type="InterPro" id="IPR005798">
    <property type="entry name" value="Cyt_b/b6_C"/>
</dbReference>
<gene>
    <name evidence="20" type="primary">cob</name>
</gene>
<keyword evidence="9 17" id="KW-0249">Electron transport</keyword>
<dbReference type="GO" id="GO:0008121">
    <property type="term" value="F:quinol-cytochrome-c reductase activity"/>
    <property type="evidence" value="ECO:0007669"/>
    <property type="project" value="InterPro"/>
</dbReference>
<evidence type="ECO:0000256" key="4">
    <source>
        <dbReference type="ARBA" id="ARBA00022617"/>
    </source>
</evidence>
<dbReference type="GO" id="GO:0005743">
    <property type="term" value="C:mitochondrial inner membrane"/>
    <property type="evidence" value="ECO:0007669"/>
    <property type="project" value="UniProtKB-SubCell"/>
</dbReference>
<feature type="transmembrane region" description="Helical" evidence="17">
    <location>
        <begin position="359"/>
        <end position="382"/>
    </location>
</feature>
<keyword evidence="8" id="KW-0999">Mitochondrion inner membrane</keyword>
<feature type="binding site" description="axial binding residue" evidence="16">
    <location>
        <position position="183"/>
    </location>
    <ligand>
        <name>heme b</name>
        <dbReference type="ChEBI" id="CHEBI:60344"/>
        <label>b562</label>
    </ligand>
    <ligandPart>
        <name>Fe</name>
        <dbReference type="ChEBI" id="CHEBI:18248"/>
    </ligandPart>
</feature>
<keyword evidence="12 17" id="KW-0496">Mitochondrion</keyword>
<comment type="function">
    <text evidence="17">Component of the ubiquinol-cytochrome c reductase complex (complex III or cytochrome b-c1 complex) that is part of the mitochondrial respiratory chain. The b-c1 complex mediates electron transfer from ubiquinol to cytochrome c. Contributes to the generation of a proton gradient across the mitochondrial membrane that is then used for ATP synthesis.</text>
</comment>
<keyword evidence="13 17" id="KW-0472">Membrane</keyword>
<dbReference type="GO" id="GO:0046872">
    <property type="term" value="F:metal ion binding"/>
    <property type="evidence" value="ECO:0007669"/>
    <property type="project" value="UniProtKB-UniRule"/>
</dbReference>
<dbReference type="CDD" id="cd00290">
    <property type="entry name" value="cytochrome_b_C"/>
    <property type="match status" value="1"/>
</dbReference>
<feature type="domain" description="Cytochrome b/b6 N-terminal region profile" evidence="18">
    <location>
        <begin position="1"/>
        <end position="210"/>
    </location>
</feature>
<dbReference type="GeneID" id="36938645"/>
<evidence type="ECO:0000256" key="2">
    <source>
        <dbReference type="ARBA" id="ARBA00013531"/>
    </source>
</evidence>
<feature type="binding site" description="axial binding residue" evidence="16">
    <location>
        <position position="197"/>
    </location>
    <ligand>
        <name>heme b</name>
        <dbReference type="ChEBI" id="CHEBI:60344"/>
        <label>b566</label>
    </ligand>
    <ligandPart>
        <name>Fe</name>
        <dbReference type="ChEBI" id="CHEBI:18248"/>
    </ligandPart>
</feature>
<feature type="transmembrane region" description="Helical" evidence="17">
    <location>
        <begin position="76"/>
        <end position="97"/>
    </location>
</feature>
<dbReference type="InterPro" id="IPR027387">
    <property type="entry name" value="Cytb/b6-like_sf"/>
</dbReference>
<dbReference type="Gene3D" id="1.20.810.10">
    <property type="entry name" value="Cytochrome Bc1 Complex, Chain C"/>
    <property type="match status" value="1"/>
</dbReference>
<dbReference type="SUPFAM" id="SSF81648">
    <property type="entry name" value="a domain/subunit of cytochrome bc1 complex (Ubiquinol-cytochrome c reductase)"/>
    <property type="match status" value="1"/>
</dbReference>
<dbReference type="PANTHER" id="PTHR19271:SF16">
    <property type="entry name" value="CYTOCHROME B"/>
    <property type="match status" value="1"/>
</dbReference>
<feature type="transmembrane region" description="Helical" evidence="17">
    <location>
        <begin position="112"/>
        <end position="134"/>
    </location>
</feature>
<proteinExistence type="inferred from homology"/>
<evidence type="ECO:0000256" key="14">
    <source>
        <dbReference type="ARBA" id="ARBA00061233"/>
    </source>
</evidence>
<comment type="cofactor">
    <cofactor evidence="16">
        <name>heme</name>
        <dbReference type="ChEBI" id="CHEBI:30413"/>
    </cofactor>
    <text evidence="16">Binds 2 heme groups non-covalently.</text>
</comment>
<evidence type="ECO:0000256" key="11">
    <source>
        <dbReference type="ARBA" id="ARBA00023004"/>
    </source>
</evidence>
<dbReference type="PIRSF" id="PIRSF038885">
    <property type="entry name" value="COB"/>
    <property type="match status" value="1"/>
</dbReference>
<evidence type="ECO:0000259" key="19">
    <source>
        <dbReference type="PROSITE" id="PS51003"/>
    </source>
</evidence>
<keyword evidence="5 17" id="KW-0679">Respiratory chain</keyword>
<evidence type="ECO:0000256" key="17">
    <source>
        <dbReference type="RuleBase" id="RU362117"/>
    </source>
</evidence>
<evidence type="ECO:0000256" key="9">
    <source>
        <dbReference type="ARBA" id="ARBA00022982"/>
    </source>
</evidence>
<keyword evidence="3 17" id="KW-0813">Transport</keyword>
<reference evidence="20" key="1">
    <citation type="journal article" date="2018" name="Int. J. Biol. Macromol.">
        <title>Characterization of the mitochondrial genomes of three species in the ectomycorrhizal genus Cantharellus and phylogeny of Agaricomycetes.</title>
        <authorList>
            <person name="Li Q."/>
            <person name="Liao M."/>
            <person name="Yang M."/>
            <person name="Xiong C."/>
            <person name="Jin X."/>
            <person name="Chen Z."/>
            <person name="Huang W."/>
        </authorList>
    </citation>
    <scope>NUCLEOTIDE SEQUENCE</scope>
    <source>
        <strain evidence="20">S38</strain>
    </source>
</reference>
<sequence length="388" mass="44073">MRLLKTHPILSLLNSYMVDSPQPANISYLWNFGSLLGLCLIIQILTGIFLAMHYTPNVDLAFASVEHIMRDVNMGWAIRYAHANTASFFFIFVYLHIARGLYYGSYRSPRTLPWSIGVIILVLMMATAFLGYVLPYGQMSLWGATVITNLLSAIPWIGQDFVEFVWGGFSVNNATLNRFFSLHYLLPFILAALVVGHLLTLHQHGSSNPLGISGNLDRLPFHPYFIFKDLVTIIFFILTLSVFIFYYPNVLGHSDNYIPANPMQTPPSIVPEWYLLPYYAILRSIPNKLLGVVAMFASLLILLAMPLLDTSRIRGSQFRPIMKFMFWVFVANFFILMWIGSQHPETPYSEIGQVSTLLYFAWFLFIVPITGILENTLMDLAVPVKKSS</sequence>
<evidence type="ECO:0000259" key="18">
    <source>
        <dbReference type="PROSITE" id="PS51002"/>
    </source>
</evidence>
<feature type="transmembrane region" description="Helical" evidence="17">
    <location>
        <begin position="141"/>
        <end position="159"/>
    </location>
</feature>
<geneLocation type="mitochondrion" evidence="20"/>
<evidence type="ECO:0000256" key="13">
    <source>
        <dbReference type="ARBA" id="ARBA00023136"/>
    </source>
</evidence>
<feature type="transmembrane region" description="Helical" evidence="17">
    <location>
        <begin position="320"/>
        <end position="339"/>
    </location>
</feature>
<evidence type="ECO:0000256" key="3">
    <source>
        <dbReference type="ARBA" id="ARBA00022448"/>
    </source>
</evidence>
<evidence type="ECO:0000256" key="16">
    <source>
        <dbReference type="PIRSR" id="PIRSR038885-2"/>
    </source>
</evidence>
<comment type="subcellular location">
    <subcellularLocation>
        <location evidence="1">Mitochondrion inner membrane</location>
        <topology evidence="1">Multi-pass membrane protein</topology>
    </subcellularLocation>
</comment>
<name>A0A2S0S428_9AGAM</name>
<feature type="binding site" description="axial binding residue" evidence="16">
    <location>
        <position position="82"/>
    </location>
    <ligand>
        <name>heme b</name>
        <dbReference type="ChEBI" id="CHEBI:60344"/>
        <label>b562</label>
    </ligand>
    <ligandPart>
        <name>Fe</name>
        <dbReference type="ChEBI" id="CHEBI:18248"/>
    </ligandPart>
</feature>
<dbReference type="PANTHER" id="PTHR19271">
    <property type="entry name" value="CYTOCHROME B"/>
    <property type="match status" value="1"/>
</dbReference>
<keyword evidence="6 17" id="KW-0812">Transmembrane</keyword>
<feature type="transmembrane region" description="Helical" evidence="17">
    <location>
        <begin position="179"/>
        <end position="200"/>
    </location>
</feature>
<dbReference type="InterPro" id="IPR016174">
    <property type="entry name" value="Di-haem_cyt_TM"/>
</dbReference>
<dbReference type="InterPro" id="IPR048259">
    <property type="entry name" value="Cytochrome_b_N_euk/bac"/>
</dbReference>
<dbReference type="FunFam" id="1.20.810.10:FF:000002">
    <property type="entry name" value="Cytochrome b"/>
    <property type="match status" value="1"/>
</dbReference>
<dbReference type="PROSITE" id="PS51002">
    <property type="entry name" value="CYTB_NTER"/>
    <property type="match status" value="1"/>
</dbReference>